<name>A0ABU0X9E9_9PSEU</name>
<dbReference type="EMBL" id="NSDM01000021">
    <property type="protein sequence ID" value="MDQ2588758.1"/>
    <property type="molecule type" value="Genomic_DNA"/>
</dbReference>
<feature type="region of interest" description="Disordered" evidence="1">
    <location>
        <begin position="221"/>
        <end position="351"/>
    </location>
</feature>
<evidence type="ECO:0000313" key="3">
    <source>
        <dbReference type="Proteomes" id="UP001225605"/>
    </source>
</evidence>
<feature type="compositionally biased region" description="Low complexity" evidence="1">
    <location>
        <begin position="311"/>
        <end position="331"/>
    </location>
</feature>
<sequence>MLGMALAGLVGATRYTRSSATLRHDEYLPGLLDSGRDGQVVLPKAMGRKQRVGGQPFTRNATVEQVVTTAVRSALDLPTCGIVDQRTAFAPPGPVLVRAGDEWQAVALRLIRHARVLVLPPPDQDEYAHRAALGRAATLLALLEGTGLEEEVEPFRIHDHELDLPATTIVVRCRDDVGGYRAWETVEPPPSRTAIGTKRKSMTTDTTYLGALTEAFRELDHDGWPTTPTAAGPAAAPARPRSRPTTASRRGSTSRGSRTHRTGPSAVTLGGSGRHAPRSSSHAPAGRTGVGAPAGSTRNAHRVGDSASAGTSACTRQARRASASSPATPGPVGRWTLPPDSTSVHRPRRARRSTTAWTWLAWRVAAHAAVSSTVPPFLGPDVVDGGSSWLAMRFTCSCDSATRTGGSRAVDDGST</sequence>
<evidence type="ECO:0000313" key="2">
    <source>
        <dbReference type="EMBL" id="MDQ2588758.1"/>
    </source>
</evidence>
<gene>
    <name evidence="2" type="ORF">CKY47_33395</name>
</gene>
<dbReference type="Proteomes" id="UP001225605">
    <property type="component" value="Unassembled WGS sequence"/>
</dbReference>
<proteinExistence type="predicted"/>
<feature type="compositionally biased region" description="Low complexity" evidence="1">
    <location>
        <begin position="225"/>
        <end position="256"/>
    </location>
</feature>
<protein>
    <submittedName>
        <fullName evidence="2">Uncharacterized protein</fullName>
    </submittedName>
</protein>
<evidence type="ECO:0000256" key="1">
    <source>
        <dbReference type="SAM" id="MobiDB-lite"/>
    </source>
</evidence>
<accession>A0ABU0X9E9</accession>
<reference evidence="2 3" key="1">
    <citation type="submission" date="2017-06" db="EMBL/GenBank/DDBJ databases">
        <title>Cultured bacterium strain Saccharothrix yanglingensis Hhs.015.</title>
        <authorList>
            <person name="Xia Y."/>
        </authorList>
    </citation>
    <scope>NUCLEOTIDE SEQUENCE [LARGE SCALE GENOMIC DNA]</scope>
    <source>
        <strain evidence="2 3">Hhs.015</strain>
    </source>
</reference>
<keyword evidence="3" id="KW-1185">Reference proteome</keyword>
<organism evidence="2 3">
    <name type="scientific">Saccharothrix yanglingensis</name>
    <dbReference type="NCBI Taxonomy" id="659496"/>
    <lineage>
        <taxon>Bacteria</taxon>
        <taxon>Bacillati</taxon>
        <taxon>Actinomycetota</taxon>
        <taxon>Actinomycetes</taxon>
        <taxon>Pseudonocardiales</taxon>
        <taxon>Pseudonocardiaceae</taxon>
        <taxon>Saccharothrix</taxon>
    </lineage>
</organism>
<comment type="caution">
    <text evidence="2">The sequence shown here is derived from an EMBL/GenBank/DDBJ whole genome shotgun (WGS) entry which is preliminary data.</text>
</comment>